<name>A0A5M3XXI6_9ACTN</name>
<organism evidence="1 2">
    <name type="scientific">Acrocarpospora pleiomorpha</name>
    <dbReference type="NCBI Taxonomy" id="90975"/>
    <lineage>
        <taxon>Bacteria</taxon>
        <taxon>Bacillati</taxon>
        <taxon>Actinomycetota</taxon>
        <taxon>Actinomycetes</taxon>
        <taxon>Streptosporangiales</taxon>
        <taxon>Streptosporangiaceae</taxon>
        <taxon>Acrocarpospora</taxon>
    </lineage>
</organism>
<reference evidence="1 2" key="1">
    <citation type="submission" date="2019-10" db="EMBL/GenBank/DDBJ databases">
        <title>Whole genome shotgun sequence of Acrocarpospora pleiomorpha NBRC 16267.</title>
        <authorList>
            <person name="Ichikawa N."/>
            <person name="Kimura A."/>
            <person name="Kitahashi Y."/>
            <person name="Komaki H."/>
            <person name="Oguchi A."/>
        </authorList>
    </citation>
    <scope>NUCLEOTIDE SEQUENCE [LARGE SCALE GENOMIC DNA]</scope>
    <source>
        <strain evidence="1 2">NBRC 16267</strain>
    </source>
</reference>
<dbReference type="OrthoDB" id="262508at2"/>
<dbReference type="Proteomes" id="UP000377595">
    <property type="component" value="Unassembled WGS sequence"/>
</dbReference>
<dbReference type="AlphaFoldDB" id="A0A5M3XXI6"/>
<gene>
    <name evidence="1" type="ORF">Aple_076680</name>
</gene>
<accession>A0A5M3XXI6</accession>
<dbReference type="RefSeq" id="WP_155349589.1">
    <property type="nucleotide sequence ID" value="NZ_BAAAHM010000036.1"/>
</dbReference>
<proteinExistence type="predicted"/>
<sequence length="460" mass="50087">MSRAGWEQLVSAALMGSDRGAGVTAASVLEQAAVEVVARRAGQMPVRAEPLAAAPVESLPLVSSRAADRLARMLAGEHSRLIGEWLELAVEHGVRVPARLIPQLLDLGARDRSVRAHLGVLTGARGRWLAGLNPSWAYLHQESSGEGLLDHGVWEFGSSGDRRAFLQRLRAASPGDARELLAVGWDKESPAERAVFLGTFADGLSLDDEPFLEATLDDRRREVRRAAADLLTRLRGSRLGQRMAERAAGLLVRAGNTLTVELPELCDSAMERDGIRSELPAGRSGGRKSWWLQQLIAHTPLDFWPGHLGLSVSEITRLTIPDWGREVVMGWTRAAILQHDPGWARALFDLEPLTDLLAVLPPAEQSHRAAELVRAKSVNGQLIMMLGGIARPWSGPLAAAVLERVVEVAASQPWNAGELAKLAAERLNPALHDQLGHLPDDLHVLPTTLRFRFDLTKEFS</sequence>
<dbReference type="EMBL" id="BLAF01000056">
    <property type="protein sequence ID" value="GES24769.1"/>
    <property type="molecule type" value="Genomic_DNA"/>
</dbReference>
<dbReference type="InterPro" id="IPR043746">
    <property type="entry name" value="DUF5691"/>
</dbReference>
<evidence type="ECO:0000313" key="1">
    <source>
        <dbReference type="EMBL" id="GES24769.1"/>
    </source>
</evidence>
<comment type="caution">
    <text evidence="1">The sequence shown here is derived from an EMBL/GenBank/DDBJ whole genome shotgun (WGS) entry which is preliminary data.</text>
</comment>
<evidence type="ECO:0000313" key="2">
    <source>
        <dbReference type="Proteomes" id="UP000377595"/>
    </source>
</evidence>
<protein>
    <submittedName>
        <fullName evidence="1">Uncharacterized protein</fullName>
    </submittedName>
</protein>
<dbReference type="Pfam" id="PF18944">
    <property type="entry name" value="DUF5691"/>
    <property type="match status" value="1"/>
</dbReference>
<keyword evidence="2" id="KW-1185">Reference proteome</keyword>